<dbReference type="EMBL" id="EU518938">
    <property type="protein sequence ID" value="ACA49810.1"/>
    <property type="molecule type" value="Genomic_DNA"/>
</dbReference>
<dbReference type="InterPro" id="IPR003918">
    <property type="entry name" value="NADH_UbQ_OxRdtase"/>
</dbReference>
<proteinExistence type="inferred from homology"/>
<sequence>MGSNPILIIYGRPSGNISIGRLSTLGVEGYGFNSHSPDMLNLVFMFPLIGIFLLIITSRDKTEKLKKIALEWSLFTLTATILLWASFDREGQIQIIKKINWIIIEPLFGPIIFGVDGVSIFFVILTALLIPICVLISWNSIKYLIKEFLLCLFLIEILLIGVFTILDLIGFYILFEGILIPMFLIIGIWGSREEKVQAAYYFFFYTFIGSVFMLLGIFTLYSLTGTTDYQALCSLNFEKYTQYLIFMGFFFSLAIKIPKIPFHIWLPQAHVEAPVAGSVILAGILLKLGGYGFLRFSWPLLPDASEYFSPLIQTLSVLAIIYGSLTTCRQVDFKRIIAYSSVAHMGLVTLGIFSHSTQGLIAAIYLMLAHGLVSSALFIAVTFLYERHHTRLIKYYRGITIPMPLFSILFLIFILVNIGIPLSCNFIGEFLSLLAAFEYSYIVGALASLGIVLSAAYSMYLYNRVCFGTPSKSLNFSRDLSRREFYVLLPLVLLVFIIGVFPVIITDVIKNYF</sequence>
<evidence type="ECO:0000256" key="3">
    <source>
        <dbReference type="ARBA" id="ARBA00009025"/>
    </source>
</evidence>
<keyword evidence="10 12" id="KW-0496">Mitochondrion</keyword>
<feature type="transmembrane region" description="Helical" evidence="10">
    <location>
        <begin position="440"/>
        <end position="463"/>
    </location>
</feature>
<feature type="transmembrane region" description="Helical" evidence="10">
    <location>
        <begin position="240"/>
        <end position="257"/>
    </location>
</feature>
<feature type="transmembrane region" description="Helical" evidence="10">
    <location>
        <begin position="405"/>
        <end position="428"/>
    </location>
</feature>
<keyword evidence="6 10" id="KW-0812">Transmembrane</keyword>
<dbReference type="GO" id="GO:0031966">
    <property type="term" value="C:mitochondrial membrane"/>
    <property type="evidence" value="ECO:0007669"/>
    <property type="project" value="UniProtKB-SubCell"/>
</dbReference>
<feature type="transmembrane region" description="Helical" evidence="10">
    <location>
        <begin position="337"/>
        <end position="354"/>
    </location>
</feature>
<evidence type="ECO:0000256" key="5">
    <source>
        <dbReference type="ARBA" id="ARBA00021006"/>
    </source>
</evidence>
<dbReference type="PANTHER" id="PTHR43507:SF1">
    <property type="entry name" value="NADH-UBIQUINONE OXIDOREDUCTASE CHAIN 4"/>
    <property type="match status" value="1"/>
</dbReference>
<organism evidence="12">
    <name type="scientific">Aplysina cauliformis</name>
    <name type="common">Row pore rope sponge</name>
    <dbReference type="NCBI Taxonomy" id="289398"/>
    <lineage>
        <taxon>Eukaryota</taxon>
        <taxon>Metazoa</taxon>
        <taxon>Porifera</taxon>
        <taxon>Demospongiae</taxon>
        <taxon>Verongimorpha</taxon>
        <taxon>Verongiida</taxon>
        <taxon>Aplysinidae</taxon>
        <taxon>Aplysina</taxon>
    </lineage>
</organism>
<evidence type="ECO:0000259" key="11">
    <source>
        <dbReference type="Pfam" id="PF00361"/>
    </source>
</evidence>
<comment type="catalytic activity">
    <reaction evidence="9 10">
        <text>a ubiquinone + NADH + 5 H(+)(in) = a ubiquinol + NAD(+) + 4 H(+)(out)</text>
        <dbReference type="Rhea" id="RHEA:29091"/>
        <dbReference type="Rhea" id="RHEA-COMP:9565"/>
        <dbReference type="Rhea" id="RHEA-COMP:9566"/>
        <dbReference type="ChEBI" id="CHEBI:15378"/>
        <dbReference type="ChEBI" id="CHEBI:16389"/>
        <dbReference type="ChEBI" id="CHEBI:17976"/>
        <dbReference type="ChEBI" id="CHEBI:57540"/>
        <dbReference type="ChEBI" id="CHEBI:57945"/>
        <dbReference type="EC" id="7.1.1.2"/>
    </reaction>
</comment>
<keyword evidence="10" id="KW-0813">Transport</keyword>
<keyword evidence="10" id="KW-0830">Ubiquinone</keyword>
<feature type="transmembrane region" description="Helical" evidence="10">
    <location>
        <begin position="307"/>
        <end position="325"/>
    </location>
</feature>
<dbReference type="PRINTS" id="PR01437">
    <property type="entry name" value="NUOXDRDTASE4"/>
</dbReference>
<feature type="transmembrane region" description="Helical" evidence="10">
    <location>
        <begin position="107"/>
        <end position="136"/>
    </location>
</feature>
<feature type="transmembrane region" description="Helical" evidence="10">
    <location>
        <begin position="39"/>
        <end position="56"/>
    </location>
</feature>
<dbReference type="AlphaFoldDB" id="H6QW23"/>
<keyword evidence="7 10" id="KW-1133">Transmembrane helix</keyword>
<dbReference type="PANTHER" id="PTHR43507">
    <property type="entry name" value="NADH-UBIQUINONE OXIDOREDUCTASE CHAIN 4"/>
    <property type="match status" value="1"/>
</dbReference>
<dbReference type="InterPro" id="IPR010227">
    <property type="entry name" value="NADH_Q_OxRdtase_chainM/4"/>
</dbReference>
<feature type="transmembrane region" description="Helical" evidence="10">
    <location>
        <begin position="68"/>
        <end position="87"/>
    </location>
</feature>
<dbReference type="GO" id="GO:0015990">
    <property type="term" value="P:electron transport coupled proton transport"/>
    <property type="evidence" value="ECO:0007669"/>
    <property type="project" value="TreeGrafter"/>
</dbReference>
<dbReference type="NCBIfam" id="TIGR01972">
    <property type="entry name" value="NDH_I_M"/>
    <property type="match status" value="1"/>
</dbReference>
<gene>
    <name evidence="12" type="primary">nad4</name>
</gene>
<comment type="function">
    <text evidence="1">Core subunit of the mitochondrial membrane respiratory chain NADH dehydrogenase (Complex I) that is believed to belong to the minimal assembly required for catalysis. Complex I functions in the transfer of electrons from NADH to the respiratory chain. The immediate electron acceptor for the enzyme is believed to be ubiquinone.</text>
</comment>
<evidence type="ECO:0000256" key="8">
    <source>
        <dbReference type="ARBA" id="ARBA00023136"/>
    </source>
</evidence>
<feature type="transmembrane region" description="Helical" evidence="10">
    <location>
        <begin position="484"/>
        <end position="505"/>
    </location>
</feature>
<accession>H6QW23</accession>
<evidence type="ECO:0000256" key="10">
    <source>
        <dbReference type="RuleBase" id="RU003297"/>
    </source>
</evidence>
<dbReference type="InterPro" id="IPR001750">
    <property type="entry name" value="ND/Mrp_TM"/>
</dbReference>
<dbReference type="EC" id="7.1.1.2" evidence="4 10"/>
<comment type="similarity">
    <text evidence="3 10">Belongs to the complex I subunit 4 family.</text>
</comment>
<dbReference type="GO" id="GO:0048039">
    <property type="term" value="F:ubiquinone binding"/>
    <property type="evidence" value="ECO:0007669"/>
    <property type="project" value="TreeGrafter"/>
</dbReference>
<name>H6QW23_APLCU</name>
<evidence type="ECO:0000313" key="12">
    <source>
        <dbReference type="EMBL" id="ACA49810.1"/>
    </source>
</evidence>
<keyword evidence="10" id="KW-0520">NAD</keyword>
<feature type="transmembrane region" description="Helical" evidence="10">
    <location>
        <begin position="198"/>
        <end position="220"/>
    </location>
</feature>
<feature type="transmembrane region" description="Helical" evidence="10">
    <location>
        <begin position="172"/>
        <end position="191"/>
    </location>
</feature>
<feature type="transmembrane region" description="Helical" evidence="10">
    <location>
        <begin position="269"/>
        <end position="287"/>
    </location>
</feature>
<keyword evidence="10" id="KW-0679">Respiratory chain</keyword>
<evidence type="ECO:0000256" key="7">
    <source>
        <dbReference type="ARBA" id="ARBA00022989"/>
    </source>
</evidence>
<dbReference type="GO" id="GO:0008137">
    <property type="term" value="F:NADH dehydrogenase (ubiquinone) activity"/>
    <property type="evidence" value="ECO:0007669"/>
    <property type="project" value="UniProtKB-UniRule"/>
</dbReference>
<feature type="transmembrane region" description="Helical" evidence="10">
    <location>
        <begin position="360"/>
        <end position="385"/>
    </location>
</feature>
<dbReference type="GO" id="GO:0003954">
    <property type="term" value="F:NADH dehydrogenase activity"/>
    <property type="evidence" value="ECO:0007669"/>
    <property type="project" value="TreeGrafter"/>
</dbReference>
<comment type="function">
    <text evidence="10">Core subunit of the mitochondrial membrane respiratory chain NADH dehydrogenase (Complex I) which catalyzes electron transfer from NADH through the respiratory chain, using ubiquinone as an electron acceptor. Essential for the catalytic activity and assembly of complex I.</text>
</comment>
<evidence type="ECO:0000256" key="1">
    <source>
        <dbReference type="ARBA" id="ARBA00003257"/>
    </source>
</evidence>
<evidence type="ECO:0000256" key="9">
    <source>
        <dbReference type="ARBA" id="ARBA00049551"/>
    </source>
</evidence>
<feature type="transmembrane region" description="Helical" evidence="10">
    <location>
        <begin position="148"/>
        <end position="166"/>
    </location>
</feature>
<keyword evidence="8 10" id="KW-0472">Membrane</keyword>
<evidence type="ECO:0000256" key="6">
    <source>
        <dbReference type="ARBA" id="ARBA00022692"/>
    </source>
</evidence>
<evidence type="ECO:0000256" key="2">
    <source>
        <dbReference type="ARBA" id="ARBA00004141"/>
    </source>
</evidence>
<comment type="subcellular location">
    <subcellularLocation>
        <location evidence="2">Membrane</location>
        <topology evidence="2">Multi-pass membrane protein</topology>
    </subcellularLocation>
    <subcellularLocation>
        <location evidence="10">Mitochondrion membrane</location>
        <topology evidence="10">Multi-pass membrane protein</topology>
    </subcellularLocation>
</comment>
<protein>
    <recommendedName>
        <fullName evidence="5 10">NADH-ubiquinone oxidoreductase chain 4</fullName>
        <ecNumber evidence="4 10">7.1.1.2</ecNumber>
    </recommendedName>
</protein>
<evidence type="ECO:0000256" key="4">
    <source>
        <dbReference type="ARBA" id="ARBA00012944"/>
    </source>
</evidence>
<dbReference type="GO" id="GO:0042773">
    <property type="term" value="P:ATP synthesis coupled electron transport"/>
    <property type="evidence" value="ECO:0007669"/>
    <property type="project" value="InterPro"/>
</dbReference>
<keyword evidence="10" id="KW-0249">Electron transport</keyword>
<dbReference type="Pfam" id="PF00361">
    <property type="entry name" value="Proton_antipo_M"/>
    <property type="match status" value="1"/>
</dbReference>
<feature type="domain" description="NADH:quinone oxidoreductase/Mrp antiporter transmembrane" evidence="11">
    <location>
        <begin position="167"/>
        <end position="453"/>
    </location>
</feature>
<reference evidence="12" key="1">
    <citation type="submission" date="2008-02" db="EMBL/GenBank/DDBJ databases">
        <title>The complete mitochondrial genome of the verongid demosponge Aplysina cauliformis.</title>
        <authorList>
            <person name="Sperling E.A."/>
            <person name="Rosengarten R.D."/>
            <person name="Moreno M.A."/>
            <person name="Dellaporta S.L."/>
        </authorList>
    </citation>
    <scope>NUCLEOTIDE SEQUENCE</scope>
</reference>
<geneLocation type="mitochondrion" evidence="12"/>